<dbReference type="Proteomes" id="UP000095658">
    <property type="component" value="Unassembled WGS sequence"/>
</dbReference>
<reference evidence="3 4" key="1">
    <citation type="submission" date="2016-06" db="EMBL/GenBank/DDBJ databases">
        <title>Domibacillus iocasae genome sequencing.</title>
        <authorList>
            <person name="Verma A."/>
            <person name="Pal Y."/>
            <person name="Ojha A.K."/>
            <person name="Krishnamurthi S."/>
        </authorList>
    </citation>
    <scope>NUCLEOTIDE SEQUENCE [LARGE SCALE GENOMIC DNA]</scope>
    <source>
        <strain evidence="3 4">DSM 29979</strain>
    </source>
</reference>
<dbReference type="AlphaFoldDB" id="A0A1E7DKK2"/>
<protein>
    <recommendedName>
        <fullName evidence="5">Swarming motility protein SwrB</fullName>
    </recommendedName>
</protein>
<keyword evidence="2" id="KW-1133">Transmembrane helix</keyword>
<feature type="transmembrane region" description="Helical" evidence="2">
    <location>
        <begin position="6"/>
        <end position="24"/>
    </location>
</feature>
<name>A0A1E7DKK2_9BACI</name>
<keyword evidence="1" id="KW-0175">Coiled coil</keyword>
<dbReference type="InterPro" id="IPR046118">
    <property type="entry name" value="DUF6115"/>
</dbReference>
<evidence type="ECO:0008006" key="5">
    <source>
        <dbReference type="Google" id="ProtNLM"/>
    </source>
</evidence>
<comment type="caution">
    <text evidence="3">The sequence shown here is derived from an EMBL/GenBank/DDBJ whole genome shotgun (WGS) entry which is preliminary data.</text>
</comment>
<evidence type="ECO:0000256" key="1">
    <source>
        <dbReference type="SAM" id="Coils"/>
    </source>
</evidence>
<feature type="coiled-coil region" evidence="1">
    <location>
        <begin position="30"/>
        <end position="61"/>
    </location>
</feature>
<evidence type="ECO:0000313" key="4">
    <source>
        <dbReference type="Proteomes" id="UP000095658"/>
    </source>
</evidence>
<proteinExistence type="predicted"/>
<keyword evidence="4" id="KW-1185">Reference proteome</keyword>
<dbReference type="STRING" id="1714016.BA724_10815"/>
<organism evidence="3 4">
    <name type="scientific">Domibacillus iocasae</name>
    <dbReference type="NCBI Taxonomy" id="1714016"/>
    <lineage>
        <taxon>Bacteria</taxon>
        <taxon>Bacillati</taxon>
        <taxon>Bacillota</taxon>
        <taxon>Bacilli</taxon>
        <taxon>Bacillales</taxon>
        <taxon>Bacillaceae</taxon>
        <taxon>Domibacillus</taxon>
    </lineage>
</organism>
<dbReference type="OrthoDB" id="1708317at2"/>
<evidence type="ECO:0000256" key="2">
    <source>
        <dbReference type="SAM" id="Phobius"/>
    </source>
</evidence>
<gene>
    <name evidence="3" type="ORF">BA724_10815</name>
</gene>
<keyword evidence="2" id="KW-0812">Transmembrane</keyword>
<keyword evidence="2" id="KW-0472">Membrane</keyword>
<dbReference type="RefSeq" id="WP_069939376.1">
    <property type="nucleotide sequence ID" value="NZ_MAMP01000024.1"/>
</dbReference>
<sequence>MTTFLITISFLIHAMSLLALIILFQRQNKVQNSEKKMKQTAAEMEEMMTAFLIEIKEENEQLIAQLTKAEPIKKSSLLVANEYEDKPLPPLTPRKAAARAYEGAKSAKTETISKADIPLAIQMAEMREQGMADEEIARALNVGMTEVRLALKFNKIE</sequence>
<accession>A0A1E7DKK2</accession>
<dbReference type="Pfam" id="PF19610">
    <property type="entry name" value="DUF6115"/>
    <property type="match status" value="1"/>
</dbReference>
<evidence type="ECO:0000313" key="3">
    <source>
        <dbReference type="EMBL" id="OES43589.1"/>
    </source>
</evidence>
<dbReference type="EMBL" id="MAMP01000024">
    <property type="protein sequence ID" value="OES43589.1"/>
    <property type="molecule type" value="Genomic_DNA"/>
</dbReference>